<keyword evidence="3" id="KW-1185">Reference proteome</keyword>
<dbReference type="HOGENOM" id="CLU_771240_0_0_10"/>
<dbReference type="RefSeq" id="WP_025299027.1">
    <property type="nucleotide sequence ID" value="NZ_CP007035.1"/>
</dbReference>
<dbReference type="eggNOG" id="COG2378">
    <property type="taxonomic scope" value="Bacteria"/>
</dbReference>
<sequence>MAANPSKSEIILKLYSRLKQSPCTIAILEDWKEKNGFAFSSRSLYRYLDELAANLKIKGESIEVYTGEYNKKTWKLVYNKSVHDFTLTDIHTFYLTRVFIPSDILLQRRKSFQKMEAGFYEKGSKGKFEFAADTFNLKLQNSNFYEAHYTKAQQQTIDQLIWAIQNKRKLVIESLSTHVDTHFNPVATGHSILPLSLQQHRGVLHVCAYNENLKKIAVIAFDTLAAFTATNIVFNPRKYAPLLKQFFNTHFGISPNIDNHIYKITLEFANSTGGFVRQFFWHNTQQFILLKNGNTRLTLTCGINRELVGWIFQWMNNVKVQKPLLLQRMVVDLHRQCIEAYNTPAFAYYNNFLKKRKGV</sequence>
<dbReference type="AlphaFoldDB" id="W0F4A9"/>
<gene>
    <name evidence="2" type="ORF">NIASO_16300</name>
</gene>
<feature type="domain" description="WCX" evidence="1">
    <location>
        <begin position="262"/>
        <end position="336"/>
    </location>
</feature>
<evidence type="ECO:0000259" key="1">
    <source>
        <dbReference type="Pfam" id="PF25583"/>
    </source>
</evidence>
<dbReference type="KEGG" id="nso:NIASO_16300"/>
<dbReference type="STRING" id="929713.NIASO_16300"/>
<proteinExistence type="predicted"/>
<accession>W0F4A9</accession>
<dbReference type="PANTHER" id="PTHR34580:SF1">
    <property type="entry name" value="PROTEIN PAFC"/>
    <property type="match status" value="1"/>
</dbReference>
<organism evidence="2 3">
    <name type="scientific">Niabella soli DSM 19437</name>
    <dbReference type="NCBI Taxonomy" id="929713"/>
    <lineage>
        <taxon>Bacteria</taxon>
        <taxon>Pseudomonadati</taxon>
        <taxon>Bacteroidota</taxon>
        <taxon>Chitinophagia</taxon>
        <taxon>Chitinophagales</taxon>
        <taxon>Chitinophagaceae</taxon>
        <taxon>Niabella</taxon>
    </lineage>
</organism>
<evidence type="ECO:0000313" key="3">
    <source>
        <dbReference type="Proteomes" id="UP000003586"/>
    </source>
</evidence>
<dbReference type="PANTHER" id="PTHR34580">
    <property type="match status" value="1"/>
</dbReference>
<dbReference type="EMBL" id="CP007035">
    <property type="protein sequence ID" value="AHF17905.1"/>
    <property type="molecule type" value="Genomic_DNA"/>
</dbReference>
<name>W0F4A9_9BACT</name>
<dbReference type="InterPro" id="IPR051534">
    <property type="entry name" value="CBASS_pafABC_assoc_protein"/>
</dbReference>
<dbReference type="Pfam" id="PF25583">
    <property type="entry name" value="WCX"/>
    <property type="match status" value="1"/>
</dbReference>
<evidence type="ECO:0000313" key="2">
    <source>
        <dbReference type="EMBL" id="AHF17905.1"/>
    </source>
</evidence>
<dbReference type="Proteomes" id="UP000003586">
    <property type="component" value="Chromosome"/>
</dbReference>
<protein>
    <recommendedName>
        <fullName evidence="1">WCX domain-containing protein</fullName>
    </recommendedName>
</protein>
<dbReference type="InterPro" id="IPR057727">
    <property type="entry name" value="WCX_dom"/>
</dbReference>
<reference evidence="2 3" key="1">
    <citation type="submission" date="2013-12" db="EMBL/GenBank/DDBJ databases">
        <authorList>
            <consortium name="DOE Joint Genome Institute"/>
            <person name="Eisen J."/>
            <person name="Huntemann M."/>
            <person name="Han J."/>
            <person name="Chen A."/>
            <person name="Kyrpides N."/>
            <person name="Mavromatis K."/>
            <person name="Markowitz V."/>
            <person name="Palaniappan K."/>
            <person name="Ivanova N."/>
            <person name="Schaumberg A."/>
            <person name="Pati A."/>
            <person name="Liolios K."/>
            <person name="Nordberg H.P."/>
            <person name="Cantor M.N."/>
            <person name="Hua S.X."/>
            <person name="Woyke T."/>
        </authorList>
    </citation>
    <scope>NUCLEOTIDE SEQUENCE [LARGE SCALE GENOMIC DNA]</scope>
    <source>
        <strain evidence="3">DSM 19437</strain>
    </source>
</reference>
<dbReference type="OrthoDB" id="1245387at2"/>